<accession>A0A182SKL7</accession>
<keyword evidence="3" id="KW-1185">Reference proteome</keyword>
<proteinExistence type="predicted"/>
<sequence length="139" mass="15391">MVANGYADISKATKTWTSAPSNSTSTQIGIDAGASKLYWRTLSQYSRLISGSAATADLIYDSKQTVVDTNRVKFIPVKMSWRGQSRLGPYILAHTSTKWWNHAVTVSIPVKIHDQKTSTNTKTGPLRSGYLKGLERRSR</sequence>
<name>A0A182SKL7_9DIPT</name>
<dbReference type="AlphaFoldDB" id="A0A182SKL7"/>
<dbReference type="EnsemblMetazoa" id="AMAM008633-RA">
    <property type="protein sequence ID" value="AMAM008633-PA"/>
    <property type="gene ID" value="AMAM008633"/>
</dbReference>
<dbReference type="VEuPathDB" id="VectorBase:AMAM008633"/>
<reference evidence="3" key="1">
    <citation type="submission" date="2013-09" db="EMBL/GenBank/DDBJ databases">
        <title>The Genome Sequence of Anopheles maculatus species B.</title>
        <authorList>
            <consortium name="The Broad Institute Genomics Platform"/>
            <person name="Neafsey D.E."/>
            <person name="Besansky N."/>
            <person name="Howell P."/>
            <person name="Walton C."/>
            <person name="Young S.K."/>
            <person name="Zeng Q."/>
            <person name="Gargeya S."/>
            <person name="Fitzgerald M."/>
            <person name="Haas B."/>
            <person name="Abouelleil A."/>
            <person name="Allen A.W."/>
            <person name="Alvarado L."/>
            <person name="Arachchi H.M."/>
            <person name="Berlin A.M."/>
            <person name="Chapman S.B."/>
            <person name="Gainer-Dewar J."/>
            <person name="Goldberg J."/>
            <person name="Griggs A."/>
            <person name="Gujja S."/>
            <person name="Hansen M."/>
            <person name="Howarth C."/>
            <person name="Imamovic A."/>
            <person name="Ireland A."/>
            <person name="Larimer J."/>
            <person name="McCowan C."/>
            <person name="Murphy C."/>
            <person name="Pearson M."/>
            <person name="Poon T.W."/>
            <person name="Priest M."/>
            <person name="Roberts A."/>
            <person name="Saif S."/>
            <person name="Shea T."/>
            <person name="Sisk P."/>
            <person name="Sykes S."/>
            <person name="Wortman J."/>
            <person name="Nusbaum C."/>
            <person name="Birren B."/>
        </authorList>
    </citation>
    <scope>NUCLEOTIDE SEQUENCE [LARGE SCALE GENOMIC DNA]</scope>
    <source>
        <strain evidence="3">maculatus3</strain>
    </source>
</reference>
<dbReference type="Proteomes" id="UP000075901">
    <property type="component" value="Unassembled WGS sequence"/>
</dbReference>
<evidence type="ECO:0000313" key="2">
    <source>
        <dbReference type="EnsemblMetazoa" id="AMAM008633-PA"/>
    </source>
</evidence>
<reference evidence="2" key="2">
    <citation type="submission" date="2020-05" db="UniProtKB">
        <authorList>
            <consortium name="EnsemblMetazoa"/>
        </authorList>
    </citation>
    <scope>IDENTIFICATION</scope>
    <source>
        <strain evidence="2">maculatus3</strain>
    </source>
</reference>
<evidence type="ECO:0000313" key="3">
    <source>
        <dbReference type="Proteomes" id="UP000075901"/>
    </source>
</evidence>
<evidence type="ECO:0000256" key="1">
    <source>
        <dbReference type="SAM" id="MobiDB-lite"/>
    </source>
</evidence>
<protein>
    <submittedName>
        <fullName evidence="2">Uncharacterized protein</fullName>
    </submittedName>
</protein>
<organism evidence="2 3">
    <name type="scientific">Anopheles maculatus</name>
    <dbReference type="NCBI Taxonomy" id="74869"/>
    <lineage>
        <taxon>Eukaryota</taxon>
        <taxon>Metazoa</taxon>
        <taxon>Ecdysozoa</taxon>
        <taxon>Arthropoda</taxon>
        <taxon>Hexapoda</taxon>
        <taxon>Insecta</taxon>
        <taxon>Pterygota</taxon>
        <taxon>Neoptera</taxon>
        <taxon>Endopterygota</taxon>
        <taxon>Diptera</taxon>
        <taxon>Nematocera</taxon>
        <taxon>Culicoidea</taxon>
        <taxon>Culicidae</taxon>
        <taxon>Anophelinae</taxon>
        <taxon>Anopheles</taxon>
        <taxon>Anopheles maculatus group</taxon>
    </lineage>
</organism>
<feature type="region of interest" description="Disordered" evidence="1">
    <location>
        <begin position="116"/>
        <end position="139"/>
    </location>
</feature>